<dbReference type="EMBL" id="JADIMD010000094">
    <property type="protein sequence ID" value="MBO8474857.1"/>
    <property type="molecule type" value="Genomic_DNA"/>
</dbReference>
<dbReference type="PANTHER" id="PTHR35535:SF1">
    <property type="entry name" value="HEAT SHOCK PROTEIN HSLJ"/>
    <property type="match status" value="1"/>
</dbReference>
<reference evidence="2" key="1">
    <citation type="submission" date="2020-10" db="EMBL/GenBank/DDBJ databases">
        <authorList>
            <person name="Gilroy R."/>
        </authorList>
    </citation>
    <scope>NUCLEOTIDE SEQUENCE</scope>
    <source>
        <strain evidence="2">B1-13419</strain>
    </source>
</reference>
<comment type="caution">
    <text evidence="2">The sequence shown here is derived from an EMBL/GenBank/DDBJ whole genome shotgun (WGS) entry which is preliminary data.</text>
</comment>
<dbReference type="Pfam" id="PF03724">
    <property type="entry name" value="META"/>
    <property type="match status" value="1"/>
</dbReference>
<reference evidence="2" key="2">
    <citation type="journal article" date="2021" name="PeerJ">
        <title>Extensive microbial diversity within the chicken gut microbiome revealed by metagenomics and culture.</title>
        <authorList>
            <person name="Gilroy R."/>
            <person name="Ravi A."/>
            <person name="Getino M."/>
            <person name="Pursley I."/>
            <person name="Horton D.L."/>
            <person name="Alikhan N.F."/>
            <person name="Baker D."/>
            <person name="Gharbi K."/>
            <person name="Hall N."/>
            <person name="Watson M."/>
            <person name="Adriaenssens E.M."/>
            <person name="Foster-Nyarko E."/>
            <person name="Jarju S."/>
            <person name="Secka A."/>
            <person name="Antonio M."/>
            <person name="Oren A."/>
            <person name="Chaudhuri R.R."/>
            <person name="La Ragione R."/>
            <person name="Hildebrand F."/>
            <person name="Pallen M.J."/>
        </authorList>
    </citation>
    <scope>NUCLEOTIDE SEQUENCE</scope>
    <source>
        <strain evidence="2">B1-13419</strain>
    </source>
</reference>
<evidence type="ECO:0000313" key="2">
    <source>
        <dbReference type="EMBL" id="MBO8474857.1"/>
    </source>
</evidence>
<dbReference type="InterPro" id="IPR038670">
    <property type="entry name" value="HslJ-like_sf"/>
</dbReference>
<dbReference type="InterPro" id="IPR005184">
    <property type="entry name" value="DUF306_Meta_HslJ"/>
</dbReference>
<accession>A0A9D9NIN4</accession>
<dbReference type="Proteomes" id="UP000823757">
    <property type="component" value="Unassembled WGS sequence"/>
</dbReference>
<dbReference type="PROSITE" id="PS51257">
    <property type="entry name" value="PROKAR_LIPOPROTEIN"/>
    <property type="match status" value="1"/>
</dbReference>
<dbReference type="PANTHER" id="PTHR35535">
    <property type="entry name" value="HEAT SHOCK PROTEIN HSLJ"/>
    <property type="match status" value="1"/>
</dbReference>
<gene>
    <name evidence="2" type="ORF">IAB91_06165</name>
</gene>
<sequence length="138" mass="14563">MKKIIALAAVAAGIVAVSSCCQKVDISGEWTVNEVNGETLPALLEGQEGPFLSFDAVEGKMHGNTGVNIINSTYTLKGKKLELGPAMSTMMAGPQEWMEAESKILGALGNVRTVKPVDEINLELCDSTGTAIISLVRK</sequence>
<dbReference type="InterPro" id="IPR053147">
    <property type="entry name" value="Hsp_HslJ-like"/>
</dbReference>
<feature type="domain" description="DUF306" evidence="1">
    <location>
        <begin position="28"/>
        <end position="133"/>
    </location>
</feature>
<evidence type="ECO:0000259" key="1">
    <source>
        <dbReference type="Pfam" id="PF03724"/>
    </source>
</evidence>
<protein>
    <submittedName>
        <fullName evidence="2">META domain-containing protein</fullName>
    </submittedName>
</protein>
<dbReference type="Gene3D" id="2.40.128.270">
    <property type="match status" value="1"/>
</dbReference>
<organism evidence="2 3">
    <name type="scientific">Candidatus Cryptobacteroides faecigallinarum</name>
    <dbReference type="NCBI Taxonomy" id="2840763"/>
    <lineage>
        <taxon>Bacteria</taxon>
        <taxon>Pseudomonadati</taxon>
        <taxon>Bacteroidota</taxon>
        <taxon>Bacteroidia</taxon>
        <taxon>Bacteroidales</taxon>
        <taxon>Candidatus Cryptobacteroides</taxon>
    </lineage>
</organism>
<evidence type="ECO:0000313" key="3">
    <source>
        <dbReference type="Proteomes" id="UP000823757"/>
    </source>
</evidence>
<dbReference type="AlphaFoldDB" id="A0A9D9NIN4"/>
<name>A0A9D9NIN4_9BACT</name>
<proteinExistence type="predicted"/>